<evidence type="ECO:0000313" key="1">
    <source>
        <dbReference type="EMBL" id="KAK8034287.1"/>
    </source>
</evidence>
<proteinExistence type="predicted"/>
<protein>
    <submittedName>
        <fullName evidence="1">Uncharacterized protein</fullName>
    </submittedName>
</protein>
<name>A0ABR1SIZ7_9PEZI</name>
<dbReference type="Proteomes" id="UP001444661">
    <property type="component" value="Unassembled WGS sequence"/>
</dbReference>
<organism evidence="1 2">
    <name type="scientific">Apiospora rasikravindrae</name>
    <dbReference type="NCBI Taxonomy" id="990691"/>
    <lineage>
        <taxon>Eukaryota</taxon>
        <taxon>Fungi</taxon>
        <taxon>Dikarya</taxon>
        <taxon>Ascomycota</taxon>
        <taxon>Pezizomycotina</taxon>
        <taxon>Sordariomycetes</taxon>
        <taxon>Xylariomycetidae</taxon>
        <taxon>Amphisphaeriales</taxon>
        <taxon>Apiosporaceae</taxon>
        <taxon>Apiospora</taxon>
    </lineage>
</organism>
<dbReference type="EMBL" id="JAQQWK010000009">
    <property type="protein sequence ID" value="KAK8034287.1"/>
    <property type="molecule type" value="Genomic_DNA"/>
</dbReference>
<accession>A0ABR1SIZ7</accession>
<evidence type="ECO:0000313" key="2">
    <source>
        <dbReference type="Proteomes" id="UP001444661"/>
    </source>
</evidence>
<sequence length="93" mass="10697">MSFGFSISDITLLIKGLVTVADLIKGDAAHEFQSLSGLFHQYASFAHRLQDCYETGYLFGFAKESLDRMNSTLHRFFARFEYLDPYLEVQFVL</sequence>
<reference evidence="1 2" key="1">
    <citation type="submission" date="2023-01" db="EMBL/GenBank/DDBJ databases">
        <title>Analysis of 21 Apiospora genomes using comparative genomics revels a genus with tremendous synthesis potential of carbohydrate active enzymes and secondary metabolites.</title>
        <authorList>
            <person name="Sorensen T."/>
        </authorList>
    </citation>
    <scope>NUCLEOTIDE SEQUENCE [LARGE SCALE GENOMIC DNA]</scope>
    <source>
        <strain evidence="1 2">CBS 33761</strain>
    </source>
</reference>
<comment type="caution">
    <text evidence="1">The sequence shown here is derived from an EMBL/GenBank/DDBJ whole genome shotgun (WGS) entry which is preliminary data.</text>
</comment>
<gene>
    <name evidence="1" type="ORF">PG993_009282</name>
</gene>
<keyword evidence="2" id="KW-1185">Reference proteome</keyword>